<evidence type="ECO:0000256" key="11">
    <source>
        <dbReference type="ARBA" id="ARBA00060615"/>
    </source>
</evidence>
<name>M2YUW0_9PSEU</name>
<dbReference type="InterPro" id="IPR011613">
    <property type="entry name" value="GH15-like"/>
</dbReference>
<dbReference type="RefSeq" id="WP_007034460.1">
    <property type="nucleotide sequence ID" value="NZ_AOHO01000075.1"/>
</dbReference>
<dbReference type="PATRIC" id="fig|1284240.4.peg.6791"/>
<reference evidence="14 15" key="1">
    <citation type="journal article" date="2013" name="Genome Announc.">
        <title>Draft Genome Sequence of Amycolatopsis decaplanina Strain DSM 44594T.</title>
        <authorList>
            <person name="Kaur N."/>
            <person name="Kumar S."/>
            <person name="Bala M."/>
            <person name="Raghava G.P."/>
            <person name="Mayilraj S."/>
        </authorList>
    </citation>
    <scope>NUCLEOTIDE SEQUENCE [LARGE SCALE GENOMIC DNA]</scope>
    <source>
        <strain evidence="14 15">DSM 44594</strain>
    </source>
</reference>
<evidence type="ECO:0000256" key="4">
    <source>
        <dbReference type="ARBA" id="ARBA00019905"/>
    </source>
</evidence>
<dbReference type="FunFam" id="1.50.10.10:FF:000005">
    <property type="entry name" value="Glycosyl hydrolase, glucoamylase"/>
    <property type="match status" value="1"/>
</dbReference>
<dbReference type="SUPFAM" id="SSF48208">
    <property type="entry name" value="Six-hairpin glycosidases"/>
    <property type="match status" value="1"/>
</dbReference>
<dbReference type="InterPro" id="IPR045582">
    <property type="entry name" value="Trehalase-like_N"/>
</dbReference>
<dbReference type="PANTHER" id="PTHR31616">
    <property type="entry name" value="TREHALASE"/>
    <property type="match status" value="1"/>
</dbReference>
<evidence type="ECO:0000256" key="8">
    <source>
        <dbReference type="ARBA" id="ARBA00030473"/>
    </source>
</evidence>
<dbReference type="EMBL" id="AOHO01000075">
    <property type="protein sequence ID" value="EME52488.1"/>
    <property type="molecule type" value="Genomic_DNA"/>
</dbReference>
<evidence type="ECO:0000313" key="14">
    <source>
        <dbReference type="EMBL" id="EME52488.1"/>
    </source>
</evidence>
<dbReference type="Pfam" id="PF19291">
    <property type="entry name" value="TREH_N"/>
    <property type="match status" value="1"/>
</dbReference>
<feature type="domain" description="GH15-like" evidence="12">
    <location>
        <begin position="216"/>
        <end position="584"/>
    </location>
</feature>
<comment type="cofactor">
    <cofactor evidence="10">
        <name>phosphate</name>
        <dbReference type="ChEBI" id="CHEBI:43474"/>
    </cofactor>
</comment>
<dbReference type="GO" id="GO:0005993">
    <property type="term" value="P:trehalose catabolic process"/>
    <property type="evidence" value="ECO:0007669"/>
    <property type="project" value="UniProtKB-ARBA"/>
</dbReference>
<evidence type="ECO:0000256" key="7">
    <source>
        <dbReference type="ARBA" id="ARBA00023295"/>
    </source>
</evidence>
<evidence type="ECO:0000313" key="15">
    <source>
        <dbReference type="Proteomes" id="UP000054226"/>
    </source>
</evidence>
<evidence type="ECO:0000256" key="5">
    <source>
        <dbReference type="ARBA" id="ARBA00022801"/>
    </source>
</evidence>
<dbReference type="InterPro" id="IPR012341">
    <property type="entry name" value="6hp_glycosidase-like_sf"/>
</dbReference>
<evidence type="ECO:0000259" key="13">
    <source>
        <dbReference type="Pfam" id="PF19291"/>
    </source>
</evidence>
<comment type="pathway">
    <text evidence="11">Glycan degradation; trehalose degradation; D-glucose from alpha,alpha-trehalose: step 1/1.</text>
</comment>
<comment type="catalytic activity">
    <reaction evidence="1">
        <text>alpha,alpha-trehalose + H2O = alpha-D-glucose + beta-D-glucose</text>
        <dbReference type="Rhea" id="RHEA:32675"/>
        <dbReference type="ChEBI" id="CHEBI:15377"/>
        <dbReference type="ChEBI" id="CHEBI:15903"/>
        <dbReference type="ChEBI" id="CHEBI:16551"/>
        <dbReference type="ChEBI" id="CHEBI:17925"/>
        <dbReference type="EC" id="3.2.1.28"/>
    </reaction>
</comment>
<dbReference type="OrthoDB" id="3902805at2"/>
<dbReference type="Proteomes" id="UP000054226">
    <property type="component" value="Unassembled WGS sequence"/>
</dbReference>
<dbReference type="AlphaFoldDB" id="M2YUW0"/>
<keyword evidence="15" id="KW-1185">Reference proteome</keyword>
<keyword evidence="6" id="KW-0119">Carbohydrate metabolism</keyword>
<comment type="similarity">
    <text evidence="2">Belongs to the glycosyl hydrolase 15 family.</text>
</comment>
<evidence type="ECO:0000256" key="3">
    <source>
        <dbReference type="ARBA" id="ARBA00012757"/>
    </source>
</evidence>
<evidence type="ECO:0000256" key="10">
    <source>
        <dbReference type="ARBA" id="ARBA00053030"/>
    </source>
</evidence>
<evidence type="ECO:0000256" key="6">
    <source>
        <dbReference type="ARBA" id="ARBA00023277"/>
    </source>
</evidence>
<dbReference type="Pfam" id="PF00723">
    <property type="entry name" value="Glyco_hydro_15"/>
    <property type="match status" value="1"/>
</dbReference>
<organism evidence="14 15">
    <name type="scientific">Amycolatopsis decaplanina DSM 44594</name>
    <dbReference type="NCBI Taxonomy" id="1284240"/>
    <lineage>
        <taxon>Bacteria</taxon>
        <taxon>Bacillati</taxon>
        <taxon>Actinomycetota</taxon>
        <taxon>Actinomycetes</taxon>
        <taxon>Pseudonocardiales</taxon>
        <taxon>Pseudonocardiaceae</taxon>
        <taxon>Amycolatopsis</taxon>
    </lineage>
</organism>
<proteinExistence type="inferred from homology"/>
<feature type="domain" description="Trehalase-like N-terminal" evidence="13">
    <location>
        <begin position="3"/>
        <end position="125"/>
    </location>
</feature>
<dbReference type="PANTHER" id="PTHR31616:SF0">
    <property type="entry name" value="GLUCAN 1,4-ALPHA-GLUCOSIDASE"/>
    <property type="match status" value="1"/>
</dbReference>
<sequence length="609" mass="68354">MSLRIEDYALIGDTQTAGLVGHNGSLEWLCLPRMDSGACFAALLGDPEHGQWTLAPLGGARTVRRGYRKDTLVLETELINDEGTVRIVDCMPIRRDNPRVLRTVEGVHGRVRMRSDVRLRFEYGHDRPWIRTEGHRINAIAGPHSVILDGDVPHRLDDRAMCSAEFSVGAGERVGLRLAWAGPRQPELERVDIAKTVRSTEKWWRDWAAQCSYDGEYRDAVVRSLIALKALAYSPSGGIVAAVTTSLPEQLGGVRNWDYRFCWIRDATFTLMALLEAGYEREARAWREWLLRAMAGAPEQMQIVYGVDGERRLTESELPWLPGYAGSRPVRIGNAASEQFQLDVYGELMDALHQARTHGIPPDPDAWQLQRTLLDFLESHWDDPDNGIWEMRGPRRHFTHSKVMVWAAADRAVQGIEQFGLDGPADRWKALRHTIFAEVCDKGFDTARNTFTHYYGSSSLDAALLLIPAIGFLPADDPRMRGTVEAVEKHLRQDGFVQRYTMTKRSEELDGLPPGEGAFLPCTFWLADNYILQGRRDEGRELFERLLDLRNDVGLLSEEYDTGTGRLVGNVPQAFSHVALINTALNLSGGDRGPIRRRGGSGSTDQDGR</sequence>
<evidence type="ECO:0000259" key="12">
    <source>
        <dbReference type="Pfam" id="PF00723"/>
    </source>
</evidence>
<keyword evidence="7" id="KW-0326">Glycosidase</keyword>
<comment type="caution">
    <text evidence="14">The sequence shown here is derived from an EMBL/GenBank/DDBJ whole genome shotgun (WGS) entry which is preliminary data.</text>
</comment>
<dbReference type="EC" id="3.2.1.28" evidence="3"/>
<evidence type="ECO:0000256" key="1">
    <source>
        <dbReference type="ARBA" id="ARBA00001576"/>
    </source>
</evidence>
<gene>
    <name evidence="14" type="ORF">H074_33314</name>
</gene>
<keyword evidence="5 14" id="KW-0378">Hydrolase</keyword>
<evidence type="ECO:0000256" key="2">
    <source>
        <dbReference type="ARBA" id="ARBA00006188"/>
    </source>
</evidence>
<dbReference type="Gene3D" id="1.50.10.10">
    <property type="match status" value="1"/>
</dbReference>
<accession>M2YUW0</accession>
<protein>
    <recommendedName>
        <fullName evidence="4">Trehalase</fullName>
        <ecNumber evidence="3">3.2.1.28</ecNumber>
    </recommendedName>
    <alternativeName>
        <fullName evidence="8">Alpha,alpha-trehalase</fullName>
    </alternativeName>
    <alternativeName>
        <fullName evidence="9">Alpha,alpha-trehalose glucohydrolase</fullName>
    </alternativeName>
</protein>
<dbReference type="InterPro" id="IPR008928">
    <property type="entry name" value="6-hairpin_glycosidase_sf"/>
</dbReference>
<evidence type="ECO:0000256" key="9">
    <source>
        <dbReference type="ARBA" id="ARBA00031637"/>
    </source>
</evidence>
<dbReference type="GO" id="GO:0004555">
    <property type="term" value="F:alpha,alpha-trehalase activity"/>
    <property type="evidence" value="ECO:0007669"/>
    <property type="project" value="UniProtKB-EC"/>
</dbReference>